<sequence>MCGNAPVRVGHRTKLRTQCLIACGDPEKKVRNEGVRPAVKNFLRSLGTDFYQD</sequence>
<accession>A0A4Y2HLV2</accession>
<dbReference type="EMBL" id="BGPR01103423">
    <property type="protein sequence ID" value="GBM66346.1"/>
    <property type="molecule type" value="Genomic_DNA"/>
</dbReference>
<gene>
    <name evidence="1" type="ORF">AVEN_227813_1</name>
</gene>
<reference evidence="1 2" key="1">
    <citation type="journal article" date="2019" name="Sci. Rep.">
        <title>Orb-weaving spider Araneus ventricosus genome elucidates the spidroin gene catalogue.</title>
        <authorList>
            <person name="Kono N."/>
            <person name="Nakamura H."/>
            <person name="Ohtoshi R."/>
            <person name="Moran D.A.P."/>
            <person name="Shinohara A."/>
            <person name="Yoshida Y."/>
            <person name="Fujiwara M."/>
            <person name="Mori M."/>
            <person name="Tomita M."/>
            <person name="Arakawa K."/>
        </authorList>
    </citation>
    <scope>NUCLEOTIDE SEQUENCE [LARGE SCALE GENOMIC DNA]</scope>
</reference>
<proteinExistence type="predicted"/>
<protein>
    <submittedName>
        <fullName evidence="1">Uncharacterized protein</fullName>
    </submittedName>
</protein>
<feature type="non-terminal residue" evidence="1">
    <location>
        <position position="53"/>
    </location>
</feature>
<organism evidence="1 2">
    <name type="scientific">Araneus ventricosus</name>
    <name type="common">Orbweaver spider</name>
    <name type="synonym">Epeira ventricosa</name>
    <dbReference type="NCBI Taxonomy" id="182803"/>
    <lineage>
        <taxon>Eukaryota</taxon>
        <taxon>Metazoa</taxon>
        <taxon>Ecdysozoa</taxon>
        <taxon>Arthropoda</taxon>
        <taxon>Chelicerata</taxon>
        <taxon>Arachnida</taxon>
        <taxon>Araneae</taxon>
        <taxon>Araneomorphae</taxon>
        <taxon>Entelegynae</taxon>
        <taxon>Araneoidea</taxon>
        <taxon>Araneidae</taxon>
        <taxon>Araneus</taxon>
    </lineage>
</organism>
<name>A0A4Y2HLV2_ARAVE</name>
<evidence type="ECO:0000313" key="2">
    <source>
        <dbReference type="Proteomes" id="UP000499080"/>
    </source>
</evidence>
<keyword evidence="2" id="KW-1185">Reference proteome</keyword>
<dbReference type="Proteomes" id="UP000499080">
    <property type="component" value="Unassembled WGS sequence"/>
</dbReference>
<evidence type="ECO:0000313" key="1">
    <source>
        <dbReference type="EMBL" id="GBM66346.1"/>
    </source>
</evidence>
<comment type="caution">
    <text evidence="1">The sequence shown here is derived from an EMBL/GenBank/DDBJ whole genome shotgun (WGS) entry which is preliminary data.</text>
</comment>
<dbReference type="AlphaFoldDB" id="A0A4Y2HLV2"/>